<dbReference type="InterPro" id="IPR025287">
    <property type="entry name" value="WAK_GUB"/>
</dbReference>
<dbReference type="EMBL" id="CP136895">
    <property type="protein sequence ID" value="WOL09624.1"/>
    <property type="molecule type" value="Genomic_DNA"/>
</dbReference>
<feature type="signal peptide" evidence="3">
    <location>
        <begin position="1"/>
        <end position="21"/>
    </location>
</feature>
<protein>
    <submittedName>
        <fullName evidence="5">Wall-associated receptor kinase 2-like</fullName>
    </submittedName>
</protein>
<name>A0AAQ3KJ21_9LILI</name>
<dbReference type="Pfam" id="PF13947">
    <property type="entry name" value="GUB_WAK_bind"/>
    <property type="match status" value="1"/>
</dbReference>
<evidence type="ECO:0000256" key="3">
    <source>
        <dbReference type="SAM" id="SignalP"/>
    </source>
</evidence>
<keyword evidence="2 3" id="KW-0732">Signal</keyword>
<evidence type="ECO:0000313" key="5">
    <source>
        <dbReference type="EMBL" id="WOL09624.1"/>
    </source>
</evidence>
<organism evidence="5 6">
    <name type="scientific">Canna indica</name>
    <name type="common">Indian-shot</name>
    <dbReference type="NCBI Taxonomy" id="4628"/>
    <lineage>
        <taxon>Eukaryota</taxon>
        <taxon>Viridiplantae</taxon>
        <taxon>Streptophyta</taxon>
        <taxon>Embryophyta</taxon>
        <taxon>Tracheophyta</taxon>
        <taxon>Spermatophyta</taxon>
        <taxon>Magnoliopsida</taxon>
        <taxon>Liliopsida</taxon>
        <taxon>Zingiberales</taxon>
        <taxon>Cannaceae</taxon>
        <taxon>Canna</taxon>
    </lineage>
</organism>
<keyword evidence="5" id="KW-0675">Receptor</keyword>
<dbReference type="Proteomes" id="UP001327560">
    <property type="component" value="Chromosome 6"/>
</dbReference>
<evidence type="ECO:0000256" key="1">
    <source>
        <dbReference type="ARBA" id="ARBA00004167"/>
    </source>
</evidence>
<feature type="chain" id="PRO_5043041047" evidence="3">
    <location>
        <begin position="22"/>
        <end position="117"/>
    </location>
</feature>
<dbReference type="GO" id="GO:0016301">
    <property type="term" value="F:kinase activity"/>
    <property type="evidence" value="ECO:0007669"/>
    <property type="project" value="UniProtKB-KW"/>
</dbReference>
<feature type="domain" description="Wall-associated receptor kinase galacturonan-binding" evidence="4">
    <location>
        <begin position="29"/>
        <end position="75"/>
    </location>
</feature>
<reference evidence="5 6" key="1">
    <citation type="submission" date="2023-10" db="EMBL/GenBank/DDBJ databases">
        <title>Chromosome-scale genome assembly provides insights into flower coloration mechanisms of Canna indica.</title>
        <authorList>
            <person name="Li C."/>
        </authorList>
    </citation>
    <scope>NUCLEOTIDE SEQUENCE [LARGE SCALE GENOMIC DNA]</scope>
    <source>
        <tissue evidence="5">Flower</tissue>
    </source>
</reference>
<keyword evidence="5" id="KW-0418">Kinase</keyword>
<dbReference type="AlphaFoldDB" id="A0AAQ3KJ21"/>
<proteinExistence type="predicted"/>
<dbReference type="GO" id="GO:0016020">
    <property type="term" value="C:membrane"/>
    <property type="evidence" value="ECO:0007669"/>
    <property type="project" value="UniProtKB-SubCell"/>
</dbReference>
<gene>
    <name evidence="5" type="ORF">Cni_G18377</name>
</gene>
<dbReference type="GO" id="GO:0030247">
    <property type="term" value="F:polysaccharide binding"/>
    <property type="evidence" value="ECO:0007669"/>
    <property type="project" value="InterPro"/>
</dbReference>
<accession>A0AAQ3KJ21</accession>
<evidence type="ECO:0000259" key="4">
    <source>
        <dbReference type="Pfam" id="PF13947"/>
    </source>
</evidence>
<dbReference type="PANTHER" id="PTHR33491">
    <property type="entry name" value="OSJNBA0016N04.9 PROTEIN"/>
    <property type="match status" value="1"/>
</dbReference>
<evidence type="ECO:0000256" key="2">
    <source>
        <dbReference type="ARBA" id="ARBA00022729"/>
    </source>
</evidence>
<evidence type="ECO:0000313" key="6">
    <source>
        <dbReference type="Proteomes" id="UP001327560"/>
    </source>
</evidence>
<sequence length="117" mass="12419">MLLQTQVLLLTAAIVVSSVATASVSLPGCPSKCGNIDVPYPFGLTLDCSLDEGFQLSCFDSRLFSNVNLELETIYLSSGRARAYGSMFLECDRGASVNPNWPQQIDLTSSPPSAAAP</sequence>
<comment type="subcellular location">
    <subcellularLocation>
        <location evidence="1">Membrane</location>
        <topology evidence="1">Single-pass membrane protein</topology>
    </subcellularLocation>
</comment>
<keyword evidence="5" id="KW-0808">Transferase</keyword>
<keyword evidence="6" id="KW-1185">Reference proteome</keyword>